<reference evidence="2" key="1">
    <citation type="journal article" date="2024" name="Proc. Natl. Acad. Sci. U.S.A.">
        <title>Extraordinary preservation of gene collinearity over three hundred million years revealed in homosporous lycophytes.</title>
        <authorList>
            <person name="Li C."/>
            <person name="Wickell D."/>
            <person name="Kuo L.Y."/>
            <person name="Chen X."/>
            <person name="Nie B."/>
            <person name="Liao X."/>
            <person name="Peng D."/>
            <person name="Ji J."/>
            <person name="Jenkins J."/>
            <person name="Williams M."/>
            <person name="Shu S."/>
            <person name="Plott C."/>
            <person name="Barry K."/>
            <person name="Rajasekar S."/>
            <person name="Grimwood J."/>
            <person name="Han X."/>
            <person name="Sun S."/>
            <person name="Hou Z."/>
            <person name="He W."/>
            <person name="Dai G."/>
            <person name="Sun C."/>
            <person name="Schmutz J."/>
            <person name="Leebens-Mack J.H."/>
            <person name="Li F.W."/>
            <person name="Wang L."/>
        </authorList>
    </citation>
    <scope>NUCLEOTIDE SEQUENCE [LARGE SCALE GENOMIC DNA]</scope>
    <source>
        <strain evidence="2">cv. PW_Plant_1</strain>
    </source>
</reference>
<dbReference type="EMBL" id="CM055112">
    <property type="protein sequence ID" value="KAJ7517166.1"/>
    <property type="molecule type" value="Genomic_DNA"/>
</dbReference>
<keyword evidence="2" id="KW-1185">Reference proteome</keyword>
<organism evidence="1 2">
    <name type="scientific">Diphasiastrum complanatum</name>
    <name type="common">Issler's clubmoss</name>
    <name type="synonym">Lycopodium complanatum</name>
    <dbReference type="NCBI Taxonomy" id="34168"/>
    <lineage>
        <taxon>Eukaryota</taxon>
        <taxon>Viridiplantae</taxon>
        <taxon>Streptophyta</taxon>
        <taxon>Embryophyta</taxon>
        <taxon>Tracheophyta</taxon>
        <taxon>Lycopodiopsida</taxon>
        <taxon>Lycopodiales</taxon>
        <taxon>Lycopodiaceae</taxon>
        <taxon>Lycopodioideae</taxon>
        <taxon>Diphasiastrum</taxon>
    </lineage>
</organism>
<evidence type="ECO:0000313" key="1">
    <source>
        <dbReference type="EMBL" id="KAJ7517166.1"/>
    </source>
</evidence>
<protein>
    <submittedName>
        <fullName evidence="1">Uncharacterized protein</fullName>
    </submittedName>
</protein>
<evidence type="ECO:0000313" key="2">
    <source>
        <dbReference type="Proteomes" id="UP001162992"/>
    </source>
</evidence>
<comment type="caution">
    <text evidence="1">The sequence shown here is derived from an EMBL/GenBank/DDBJ whole genome shotgun (WGS) entry which is preliminary data.</text>
</comment>
<dbReference type="Proteomes" id="UP001162992">
    <property type="component" value="Chromosome 21"/>
</dbReference>
<name>A0ACC2AI23_DIPCM</name>
<gene>
    <name evidence="1" type="ORF">O6H91_21G012700</name>
</gene>
<sequence length="378" mass="41091">MGRRKKASSNPYAERGLDTFSQLKSELTQKREEIAARIGAPLSEVRLTSASTPGVWIPVYPSSVVHSSASSPSSTSPRSGLTSPRSFVPAIIENEEKSDKSDHEEPPSEATPTFNTKNKLSRLGLSLSLLGLIGLLSGALYARRAGLFAQIIAPVLVFLISFYVLQSKNKASRLWIRQIFRSMRLFSGLGFDEQYSQDGKRLAQKELGQNSLPSSQSGMQPSHNSSDNGKHPVSSASAASVPSKSPRKAHNVPHRQEHALPVVEQSNATIHKPQSLRRSKAVLADVRLRDSGSVAASEKRSRSAKYSRSTRNAGRQDRLYGLLMMLNVALAGLAFGMVPGILCTATSWFLLPIMKVLIMSKDQGYSNAHTGPKINTVN</sequence>
<accession>A0ACC2AI23</accession>
<proteinExistence type="predicted"/>